<evidence type="ECO:0000256" key="1">
    <source>
        <dbReference type="SAM" id="MobiDB-lite"/>
    </source>
</evidence>
<evidence type="ECO:0000313" key="2">
    <source>
        <dbReference type="EMBL" id="KKZ12529.1"/>
    </source>
</evidence>
<proteinExistence type="predicted"/>
<sequence length="201" mass="22604">MSLADDLLEQAKDLLGLAHPDSDGPDQANVISRPERRGRPKQAKLRRSISTAYYSLFSLLVDEAATAMVGSGNKKKALRGYVTRAIGHQTIRDVCKMFASRSSDNRIKTALDGYGIPDDLVTVARTCHDLQVYRHEADYNFIYSFTKEEAIDIINQTEEAHKKWETIRDNEATKVFLTALIVYKNVQKSGTTIRVPQRRSG</sequence>
<name>A0A0G8AV19_9SYNE</name>
<dbReference type="PATRIC" id="fig|1608419.3.peg.90"/>
<reference evidence="2 3" key="1">
    <citation type="submission" date="2015-02" db="EMBL/GenBank/DDBJ databases">
        <authorList>
            <person name="Slaby B."/>
            <person name="Hentschel U."/>
        </authorList>
    </citation>
    <scope>NUCLEOTIDE SEQUENCE [LARGE SCALE GENOMIC DNA]</scope>
    <source>
        <strain evidence="2">15L</strain>
    </source>
</reference>
<accession>A0A0G8AV19</accession>
<gene>
    <name evidence="2" type="ORF">TQ37_05415</name>
</gene>
<dbReference type="Proteomes" id="UP000035037">
    <property type="component" value="Unassembled WGS sequence"/>
</dbReference>
<reference evidence="2 3" key="2">
    <citation type="submission" date="2015-05" db="EMBL/GenBank/DDBJ databases">
        <title>Lifestyle Evolution in Cyanobacterial Symbionts of Sponges.</title>
        <authorList>
            <person name="Burgsdorf I."/>
            <person name="Slaby B.M."/>
            <person name="Handley K.M."/>
            <person name="Haber M."/>
            <person name="Blom J."/>
            <person name="Marshall C.W."/>
            <person name="Gilbert J.A."/>
            <person name="Hentschel U."/>
            <person name="Steindler L."/>
        </authorList>
    </citation>
    <scope>NUCLEOTIDE SEQUENCE [LARGE SCALE GENOMIC DNA]</scope>
    <source>
        <strain evidence="2">15L</strain>
    </source>
</reference>
<feature type="region of interest" description="Disordered" evidence="1">
    <location>
        <begin position="16"/>
        <end position="44"/>
    </location>
</feature>
<dbReference type="Gene3D" id="1.20.120.330">
    <property type="entry name" value="Nucleotidyltransferases domain 2"/>
    <property type="match status" value="1"/>
</dbReference>
<comment type="caution">
    <text evidence="2">The sequence shown here is derived from an EMBL/GenBank/DDBJ whole genome shotgun (WGS) entry which is preliminary data.</text>
</comment>
<protein>
    <submittedName>
        <fullName evidence="2">Uncharacterized protein</fullName>
    </submittedName>
</protein>
<organism evidence="2 3">
    <name type="scientific">Candidatus Synechococcus spongiarum 15L</name>
    <dbReference type="NCBI Taxonomy" id="1608419"/>
    <lineage>
        <taxon>Bacteria</taxon>
        <taxon>Bacillati</taxon>
        <taxon>Cyanobacteriota</taxon>
        <taxon>Cyanophyceae</taxon>
        <taxon>Synechococcales</taxon>
        <taxon>Synechococcaceae</taxon>
        <taxon>Synechococcus</taxon>
    </lineage>
</organism>
<dbReference type="AlphaFoldDB" id="A0A0G8AV19"/>
<dbReference type="EMBL" id="JYFQ01000107">
    <property type="protein sequence ID" value="KKZ12529.1"/>
    <property type="molecule type" value="Genomic_DNA"/>
</dbReference>
<evidence type="ECO:0000313" key="3">
    <source>
        <dbReference type="Proteomes" id="UP000035037"/>
    </source>
</evidence>